<dbReference type="AlphaFoldDB" id="A0A2J6SZQ1"/>
<dbReference type="PROSITE" id="PS50048">
    <property type="entry name" value="ZN2_CY6_FUNGAL_2"/>
    <property type="match status" value="1"/>
</dbReference>
<organism evidence="4 5">
    <name type="scientific">Hyaloscypha bicolor E</name>
    <dbReference type="NCBI Taxonomy" id="1095630"/>
    <lineage>
        <taxon>Eukaryota</taxon>
        <taxon>Fungi</taxon>
        <taxon>Dikarya</taxon>
        <taxon>Ascomycota</taxon>
        <taxon>Pezizomycotina</taxon>
        <taxon>Leotiomycetes</taxon>
        <taxon>Helotiales</taxon>
        <taxon>Hyaloscyphaceae</taxon>
        <taxon>Hyaloscypha</taxon>
        <taxon>Hyaloscypha bicolor</taxon>
    </lineage>
</organism>
<dbReference type="PANTHER" id="PTHR47657:SF7">
    <property type="entry name" value="STEROL REGULATORY ELEMENT-BINDING PROTEIN ECM22"/>
    <property type="match status" value="1"/>
</dbReference>
<evidence type="ECO:0000256" key="1">
    <source>
        <dbReference type="ARBA" id="ARBA00023242"/>
    </source>
</evidence>
<feature type="compositionally biased region" description="Low complexity" evidence="2">
    <location>
        <begin position="56"/>
        <end position="65"/>
    </location>
</feature>
<dbReference type="Pfam" id="PF00172">
    <property type="entry name" value="Zn_clus"/>
    <property type="match status" value="1"/>
</dbReference>
<dbReference type="GeneID" id="36585272"/>
<dbReference type="InterPro" id="IPR052400">
    <property type="entry name" value="Zn2-C6_fungal_TF"/>
</dbReference>
<dbReference type="GO" id="GO:0008270">
    <property type="term" value="F:zinc ion binding"/>
    <property type="evidence" value="ECO:0007669"/>
    <property type="project" value="InterPro"/>
</dbReference>
<evidence type="ECO:0000313" key="4">
    <source>
        <dbReference type="EMBL" id="PMD56222.1"/>
    </source>
</evidence>
<feature type="region of interest" description="Disordered" evidence="2">
    <location>
        <begin position="54"/>
        <end position="73"/>
    </location>
</feature>
<evidence type="ECO:0000256" key="2">
    <source>
        <dbReference type="SAM" id="MobiDB-lite"/>
    </source>
</evidence>
<dbReference type="SMART" id="SM00066">
    <property type="entry name" value="GAL4"/>
    <property type="match status" value="1"/>
</dbReference>
<dbReference type="PANTHER" id="PTHR47657">
    <property type="entry name" value="STEROL REGULATORY ELEMENT-BINDING PROTEIN ECM22"/>
    <property type="match status" value="1"/>
</dbReference>
<proteinExistence type="predicted"/>
<gene>
    <name evidence="4" type="ORF">K444DRAFT_56820</name>
</gene>
<sequence>MTADFIPKRPHKKSRGGCQTCKARKVKCDEAQPTCTFCDKRNLKCVYPTHQEGPKLLTPPSSSTSAGLPRDASPFGDDEVAELALTTQCIIPPWTPPPALVTSTGSLSLTDMRLLHHWSTVTCNTVAIGEAANTTLQMVVPQLAFENDFLLNGILGIASLDMERLNPDSQDMQKQTTIYRGRAVADFRRALTRIEPGTRNYEAALLMSALLIALYSPNPPTDEDELIIIKWLIFYQGLRLFFNMSSSPKIMAGSVAPFFRRELTELKIGPVVPKVLVRMLQVMDIMDPDFLMLEHYCKVLDDLGILYASLKQDGLGPELYIRVISWCSYIDREFANCARERRPRAIIIMAHYLVFVKVIRGLWWLERIPDRDIGNIVKSLGPRWLEYLEVPLRASMTTDKDEIAALLLR</sequence>
<name>A0A2J6SZQ1_9HELO</name>
<dbReference type="InterPro" id="IPR036864">
    <property type="entry name" value="Zn2-C6_fun-type_DNA-bd_sf"/>
</dbReference>
<dbReference type="Proteomes" id="UP000235371">
    <property type="component" value="Unassembled WGS sequence"/>
</dbReference>
<reference evidence="4 5" key="1">
    <citation type="submission" date="2016-04" db="EMBL/GenBank/DDBJ databases">
        <title>A degradative enzymes factory behind the ericoid mycorrhizal symbiosis.</title>
        <authorList>
            <consortium name="DOE Joint Genome Institute"/>
            <person name="Martino E."/>
            <person name="Morin E."/>
            <person name="Grelet G."/>
            <person name="Kuo A."/>
            <person name="Kohler A."/>
            <person name="Daghino S."/>
            <person name="Barry K."/>
            <person name="Choi C."/>
            <person name="Cichocki N."/>
            <person name="Clum A."/>
            <person name="Copeland A."/>
            <person name="Hainaut M."/>
            <person name="Haridas S."/>
            <person name="Labutti K."/>
            <person name="Lindquist E."/>
            <person name="Lipzen A."/>
            <person name="Khouja H.-R."/>
            <person name="Murat C."/>
            <person name="Ohm R."/>
            <person name="Olson A."/>
            <person name="Spatafora J."/>
            <person name="Veneault-Fourrey C."/>
            <person name="Henrissat B."/>
            <person name="Grigoriev I."/>
            <person name="Martin F."/>
            <person name="Perotto S."/>
        </authorList>
    </citation>
    <scope>NUCLEOTIDE SEQUENCE [LARGE SCALE GENOMIC DNA]</scope>
    <source>
        <strain evidence="4 5">E</strain>
    </source>
</reference>
<dbReference type="OrthoDB" id="3546279at2759"/>
<dbReference type="EMBL" id="KZ613848">
    <property type="protein sequence ID" value="PMD56222.1"/>
    <property type="molecule type" value="Genomic_DNA"/>
</dbReference>
<accession>A0A2J6SZQ1</accession>
<dbReference type="SUPFAM" id="SSF57701">
    <property type="entry name" value="Zn2/Cys6 DNA-binding domain"/>
    <property type="match status" value="1"/>
</dbReference>
<keyword evidence="5" id="KW-1185">Reference proteome</keyword>
<dbReference type="CDD" id="cd00067">
    <property type="entry name" value="GAL4"/>
    <property type="match status" value="1"/>
</dbReference>
<feature type="domain" description="Zn(2)-C6 fungal-type" evidence="3">
    <location>
        <begin position="17"/>
        <end position="47"/>
    </location>
</feature>
<dbReference type="Pfam" id="PF11951">
    <property type="entry name" value="Fungal_trans_2"/>
    <property type="match status" value="1"/>
</dbReference>
<keyword evidence="1" id="KW-0539">Nucleus</keyword>
<dbReference type="GO" id="GO:0000981">
    <property type="term" value="F:DNA-binding transcription factor activity, RNA polymerase II-specific"/>
    <property type="evidence" value="ECO:0007669"/>
    <property type="project" value="InterPro"/>
</dbReference>
<dbReference type="InterPro" id="IPR001138">
    <property type="entry name" value="Zn2Cys6_DnaBD"/>
</dbReference>
<evidence type="ECO:0000313" key="5">
    <source>
        <dbReference type="Proteomes" id="UP000235371"/>
    </source>
</evidence>
<dbReference type="PROSITE" id="PS00463">
    <property type="entry name" value="ZN2_CY6_FUNGAL_1"/>
    <property type="match status" value="1"/>
</dbReference>
<evidence type="ECO:0000259" key="3">
    <source>
        <dbReference type="PROSITE" id="PS50048"/>
    </source>
</evidence>
<dbReference type="InParanoid" id="A0A2J6SZQ1"/>
<protein>
    <recommendedName>
        <fullName evidence="3">Zn(2)-C6 fungal-type domain-containing protein</fullName>
    </recommendedName>
</protein>
<dbReference type="RefSeq" id="XP_024733126.1">
    <property type="nucleotide sequence ID" value="XM_024877195.1"/>
</dbReference>
<dbReference type="InterPro" id="IPR021858">
    <property type="entry name" value="Fun_TF"/>
</dbReference>
<dbReference type="Gene3D" id="4.10.240.10">
    <property type="entry name" value="Zn(2)-C6 fungal-type DNA-binding domain"/>
    <property type="match status" value="1"/>
</dbReference>